<proteinExistence type="predicted"/>
<evidence type="ECO:0000256" key="5">
    <source>
        <dbReference type="SAM" id="MobiDB-lite"/>
    </source>
</evidence>
<dbReference type="SUPFAM" id="SSF103481">
    <property type="entry name" value="Multidrug resistance efflux transporter EmrE"/>
    <property type="match status" value="1"/>
</dbReference>
<dbReference type="GO" id="GO:0015165">
    <property type="term" value="F:pyrimidine nucleotide-sugar transmembrane transporter activity"/>
    <property type="evidence" value="ECO:0007669"/>
    <property type="project" value="InterPro"/>
</dbReference>
<sequence length="416" mass="45288">MSRPSPALYSEQANTLRKWTSLLILMLFTTATSIVSQRSRKATASGQRYSVATSVLLSEMLKFGLSFLLALRSEIKADARGPPKHRRTSEGHSMLHSSGTSRYSDASRRSQVHSLQQHVTRTYRTIFNASAWMMGVPSLIYVCQNMLQLVSNSYLTAVAYQGLSQLKLVTAALVSVCLFGKVLNSRQWLCMPILMLGVVLLSQRQNVTVPQALALMSTNASPVHIPDKLMFVTSPFERPRVSGSFGPVKVELVARAAKLANHLSSLRHLIGVVCVLISCVLGSFAGVYIETKLKNAMSVSLAVRNAQLASFAVVLASGAVLLEGLRTQELNPLKNFTTMAWIAVVLRAATGYVVSMTLRYADTIMKGFATSMAIITTIALESLLTFSMPAFKQLLGSALVLISTYQYIRASVAAKA</sequence>
<dbReference type="InParanoid" id="A0A317XLB7"/>
<evidence type="ECO:0000256" key="3">
    <source>
        <dbReference type="ARBA" id="ARBA00022989"/>
    </source>
</evidence>
<evidence type="ECO:0000256" key="2">
    <source>
        <dbReference type="ARBA" id="ARBA00022692"/>
    </source>
</evidence>
<feature type="region of interest" description="Disordered" evidence="5">
    <location>
        <begin position="79"/>
        <end position="111"/>
    </location>
</feature>
<evidence type="ECO:0008006" key="9">
    <source>
        <dbReference type="Google" id="ProtNLM"/>
    </source>
</evidence>
<keyword evidence="2 6" id="KW-0812">Transmembrane</keyword>
<gene>
    <name evidence="7" type="ORF">BCV70DRAFT_163523</name>
</gene>
<reference evidence="7 8" key="1">
    <citation type="journal article" date="2018" name="Mol. Biol. Evol.">
        <title>Broad Genomic Sampling Reveals a Smut Pathogenic Ancestry of the Fungal Clade Ustilaginomycotina.</title>
        <authorList>
            <person name="Kijpornyongpan T."/>
            <person name="Mondo S.J."/>
            <person name="Barry K."/>
            <person name="Sandor L."/>
            <person name="Lee J."/>
            <person name="Lipzen A."/>
            <person name="Pangilinan J."/>
            <person name="LaButti K."/>
            <person name="Hainaut M."/>
            <person name="Henrissat B."/>
            <person name="Grigoriev I.V."/>
            <person name="Spatafora J.W."/>
            <person name="Aime M.C."/>
        </authorList>
    </citation>
    <scope>NUCLEOTIDE SEQUENCE [LARGE SCALE GENOMIC DNA]</scope>
    <source>
        <strain evidence="7 8">MCA 3645</strain>
    </source>
</reference>
<feature type="compositionally biased region" description="Polar residues" evidence="5">
    <location>
        <begin position="95"/>
        <end position="104"/>
    </location>
</feature>
<accession>A0A317XLB7</accession>
<dbReference type="GO" id="GO:0000139">
    <property type="term" value="C:Golgi membrane"/>
    <property type="evidence" value="ECO:0007669"/>
    <property type="project" value="InterPro"/>
</dbReference>
<dbReference type="EMBL" id="KZ819196">
    <property type="protein sequence ID" value="PWY99096.1"/>
    <property type="molecule type" value="Genomic_DNA"/>
</dbReference>
<evidence type="ECO:0000256" key="6">
    <source>
        <dbReference type="SAM" id="Phobius"/>
    </source>
</evidence>
<keyword evidence="8" id="KW-1185">Reference proteome</keyword>
<dbReference type="Gene3D" id="1.10.3730.20">
    <property type="match status" value="1"/>
</dbReference>
<dbReference type="InterPro" id="IPR037185">
    <property type="entry name" value="EmrE-like"/>
</dbReference>
<comment type="subcellular location">
    <subcellularLocation>
        <location evidence="1">Membrane</location>
        <topology evidence="1">Multi-pass membrane protein</topology>
    </subcellularLocation>
</comment>
<dbReference type="PANTHER" id="PTHR10231">
    <property type="entry name" value="NUCLEOTIDE-SUGAR TRANSMEMBRANE TRANSPORTER"/>
    <property type="match status" value="1"/>
</dbReference>
<dbReference type="AlphaFoldDB" id="A0A317XLB7"/>
<evidence type="ECO:0000256" key="4">
    <source>
        <dbReference type="ARBA" id="ARBA00023136"/>
    </source>
</evidence>
<feature type="transmembrane region" description="Helical" evidence="6">
    <location>
        <begin position="301"/>
        <end position="322"/>
    </location>
</feature>
<evidence type="ECO:0000313" key="7">
    <source>
        <dbReference type="EMBL" id="PWY99096.1"/>
    </source>
</evidence>
<name>A0A317XLB7_9BASI</name>
<evidence type="ECO:0000313" key="8">
    <source>
        <dbReference type="Proteomes" id="UP000246740"/>
    </source>
</evidence>
<dbReference type="InterPro" id="IPR007271">
    <property type="entry name" value="Nuc_sug_transpt"/>
</dbReference>
<feature type="transmembrane region" description="Helical" evidence="6">
    <location>
        <begin position="269"/>
        <end position="289"/>
    </location>
</feature>
<feature type="transmembrane region" description="Helical" evidence="6">
    <location>
        <begin position="367"/>
        <end position="384"/>
    </location>
</feature>
<keyword evidence="3 6" id="KW-1133">Transmembrane helix</keyword>
<dbReference type="Pfam" id="PF04142">
    <property type="entry name" value="Nuc_sug_transp"/>
    <property type="match status" value="1"/>
</dbReference>
<keyword evidence="4 6" id="KW-0472">Membrane</keyword>
<organism evidence="7 8">
    <name type="scientific">Testicularia cyperi</name>
    <dbReference type="NCBI Taxonomy" id="1882483"/>
    <lineage>
        <taxon>Eukaryota</taxon>
        <taxon>Fungi</taxon>
        <taxon>Dikarya</taxon>
        <taxon>Basidiomycota</taxon>
        <taxon>Ustilaginomycotina</taxon>
        <taxon>Ustilaginomycetes</taxon>
        <taxon>Ustilaginales</taxon>
        <taxon>Anthracoideaceae</taxon>
        <taxon>Testicularia</taxon>
    </lineage>
</organism>
<feature type="transmembrane region" description="Helical" evidence="6">
    <location>
        <begin position="338"/>
        <end position="355"/>
    </location>
</feature>
<dbReference type="Proteomes" id="UP000246740">
    <property type="component" value="Unassembled WGS sequence"/>
</dbReference>
<protein>
    <recommendedName>
        <fullName evidence="9">Nucleotide-sugar transporter</fullName>
    </recommendedName>
</protein>
<dbReference type="OrthoDB" id="408493at2759"/>
<evidence type="ECO:0000256" key="1">
    <source>
        <dbReference type="ARBA" id="ARBA00004141"/>
    </source>
</evidence>